<dbReference type="OrthoDB" id="9781481at2"/>
<feature type="domain" description="AAA+ ATPase" evidence="1">
    <location>
        <begin position="254"/>
        <end position="420"/>
    </location>
</feature>
<dbReference type="Pfam" id="PF07728">
    <property type="entry name" value="AAA_5"/>
    <property type="match status" value="1"/>
</dbReference>
<reference evidence="3" key="1">
    <citation type="submission" date="2018-07" db="EMBL/GenBank/DDBJ databases">
        <authorList>
            <person name="Liu B.-T."/>
            <person name="Du Z."/>
        </authorList>
    </citation>
    <scope>NUCLEOTIDE SEQUENCE [LARGE SCALE GENOMIC DNA]</scope>
    <source>
        <strain evidence="3">XYN52</strain>
    </source>
</reference>
<dbReference type="Proteomes" id="UP000253759">
    <property type="component" value="Unassembled WGS sequence"/>
</dbReference>
<evidence type="ECO:0000313" key="3">
    <source>
        <dbReference type="Proteomes" id="UP000253759"/>
    </source>
</evidence>
<dbReference type="PANTHER" id="PTHR37291:SF1">
    <property type="entry name" value="TYPE IV METHYL-DIRECTED RESTRICTION ENZYME ECOKMCRB SUBUNIT"/>
    <property type="match status" value="1"/>
</dbReference>
<dbReference type="GO" id="GO:0005524">
    <property type="term" value="F:ATP binding"/>
    <property type="evidence" value="ECO:0007669"/>
    <property type="project" value="InterPro"/>
</dbReference>
<organism evidence="2 3">
    <name type="scientific">Pelagibacterium lacus</name>
    <dbReference type="NCBI Taxonomy" id="2282655"/>
    <lineage>
        <taxon>Bacteria</taxon>
        <taxon>Pseudomonadati</taxon>
        <taxon>Pseudomonadota</taxon>
        <taxon>Alphaproteobacteria</taxon>
        <taxon>Hyphomicrobiales</taxon>
        <taxon>Devosiaceae</taxon>
        <taxon>Pelagibacterium</taxon>
    </lineage>
</organism>
<evidence type="ECO:0000259" key="1">
    <source>
        <dbReference type="SMART" id="SM00382"/>
    </source>
</evidence>
<protein>
    <submittedName>
        <fullName evidence="2">AAA family ATPase</fullName>
    </submittedName>
</protein>
<evidence type="ECO:0000313" key="2">
    <source>
        <dbReference type="EMBL" id="RDE07795.1"/>
    </source>
</evidence>
<dbReference type="InterPro" id="IPR052934">
    <property type="entry name" value="Methyl-DNA_Rec/Restrict_Enz"/>
</dbReference>
<keyword evidence="3" id="KW-1185">Reference proteome</keyword>
<dbReference type="GO" id="GO:0016887">
    <property type="term" value="F:ATP hydrolysis activity"/>
    <property type="evidence" value="ECO:0007669"/>
    <property type="project" value="InterPro"/>
</dbReference>
<dbReference type="InterPro" id="IPR027417">
    <property type="entry name" value="P-loop_NTPase"/>
</dbReference>
<accession>A0A369W1N3</accession>
<dbReference type="EMBL" id="QQNH01000034">
    <property type="protein sequence ID" value="RDE07795.1"/>
    <property type="molecule type" value="Genomic_DNA"/>
</dbReference>
<dbReference type="SUPFAM" id="SSF52540">
    <property type="entry name" value="P-loop containing nucleoside triphosphate hydrolases"/>
    <property type="match status" value="1"/>
</dbReference>
<name>A0A369W1N3_9HYPH</name>
<proteinExistence type="predicted"/>
<dbReference type="InterPro" id="IPR011704">
    <property type="entry name" value="ATPase_dyneun-rel_AAA"/>
</dbReference>
<comment type="caution">
    <text evidence="2">The sequence shown here is derived from an EMBL/GenBank/DDBJ whole genome shotgun (WGS) entry which is preliminary data.</text>
</comment>
<dbReference type="RefSeq" id="WP_114646965.1">
    <property type="nucleotide sequence ID" value="NZ_QQNH01000034.1"/>
</dbReference>
<gene>
    <name evidence="2" type="ORF">DVH29_14795</name>
</gene>
<dbReference type="InterPro" id="IPR003593">
    <property type="entry name" value="AAA+_ATPase"/>
</dbReference>
<dbReference type="Gene3D" id="3.40.50.300">
    <property type="entry name" value="P-loop containing nucleotide triphosphate hydrolases"/>
    <property type="match status" value="1"/>
</dbReference>
<sequence>MPVRIKAERAALALHNLSDWKDEVRSQATAHLMPLLALLEKGAGNMGPDPVLFREQPEEFEFWDRYFHLEDGDTVKPYFNPVTLRRAEAGFPHSNAATIRKNTFEGKWKGAVRTVGSQGEEWRLADNYADVFRTNVLSKSGQVTRAPVVDLAILFFRNEIFDNADDASALEKRFRERFPQRDEDYEKLFVFHPEDREKIFAGDTESQNYQDAIKNALVADVKTAKAIPSIPTPPVSLDLDDPVLVQVQQLLTFGSSGIIFTGPPGTGKSYYAKRVATHLVGSLEKDIFRVQFHPSYGYEDFVEGYRPEEDAVSGYKIVDKTFIDACKRAEAVKADNGLVVLIVDEINRGDPARVFGELLTYIERNYRDDPFVLPFSGKPFTIPNNLVMLGTMNPYDRSVAQMDAAFVRRFDHVEITPSRDVVEEMLEAGGGFTPDRITEIGKWFENVQKMVPFGLGHSFFADVKNLDHLKLVWKYRMKPAATLAIDLNDGALQNLVASFDALIKRLEGTSGDT</sequence>
<dbReference type="PANTHER" id="PTHR37291">
    <property type="entry name" value="5-METHYLCYTOSINE-SPECIFIC RESTRICTION ENZYME B"/>
    <property type="match status" value="1"/>
</dbReference>
<dbReference type="AlphaFoldDB" id="A0A369W1N3"/>
<dbReference type="SMART" id="SM00382">
    <property type="entry name" value="AAA"/>
    <property type="match status" value="1"/>
</dbReference>